<name>A0AAW0DRX5_9AGAR</name>
<evidence type="ECO:0000313" key="7">
    <source>
        <dbReference type="EMBL" id="KAK7054313.1"/>
    </source>
</evidence>
<keyword evidence="8" id="KW-1185">Reference proteome</keyword>
<keyword evidence="2" id="KW-0645">Protease</keyword>
<protein>
    <submittedName>
        <fullName evidence="7">Uncharacterized protein</fullName>
    </submittedName>
</protein>
<evidence type="ECO:0000313" key="8">
    <source>
        <dbReference type="Proteomes" id="UP001383192"/>
    </source>
</evidence>
<evidence type="ECO:0000256" key="5">
    <source>
        <dbReference type="ARBA" id="ARBA00023180"/>
    </source>
</evidence>
<keyword evidence="4" id="KW-0378">Hydrolase</keyword>
<dbReference type="GO" id="GO:0006508">
    <property type="term" value="P:proteolysis"/>
    <property type="evidence" value="ECO:0007669"/>
    <property type="project" value="UniProtKB-KW"/>
</dbReference>
<evidence type="ECO:0000256" key="6">
    <source>
        <dbReference type="SAM" id="SignalP"/>
    </source>
</evidence>
<dbReference type="InterPro" id="IPR029058">
    <property type="entry name" value="AB_hydrolase_fold"/>
</dbReference>
<dbReference type="PANTHER" id="PTHR11010:SF23">
    <property type="entry name" value="SERINE PEPTIDASE"/>
    <property type="match status" value="1"/>
</dbReference>
<evidence type="ECO:0000256" key="3">
    <source>
        <dbReference type="ARBA" id="ARBA00022729"/>
    </source>
</evidence>
<dbReference type="Pfam" id="PF05577">
    <property type="entry name" value="Peptidase_S28"/>
    <property type="match status" value="1"/>
</dbReference>
<proteinExistence type="inferred from homology"/>
<feature type="chain" id="PRO_5043440918" evidence="6">
    <location>
        <begin position="21"/>
        <end position="521"/>
    </location>
</feature>
<gene>
    <name evidence="7" type="ORF">VNI00_003506</name>
</gene>
<evidence type="ECO:0000256" key="1">
    <source>
        <dbReference type="ARBA" id="ARBA00011079"/>
    </source>
</evidence>
<accession>A0AAW0DRX5</accession>
<sequence length="521" mass="58333">MSFVSAATVVALVFARLVLASRHNFVHRDLHPRDTVLPDFNAPVTARDGSEIPPYNTTFYFDQLIDHNNPTLGTFKQRYWFTYEFYESGGPVIIMTPGQSNAEYYITYLTNTTIAGMIAQHVSGVNIVLEHRFVGQSFPYTDFTGKNYSVLTLEQAIDDYEYFAKNVKLSMPDGNNLGPDKAPWIVLGSSYGGALAAYTMASKPGLFWAGYASSAIVQTIDSFWQYFEPIRQYMPRNCSADVVAVIAHFDEVASSNNTTAIENLKADFGMAGLVHLDDLADSLRSRLFDWQSLQPSSGPGGAFYEFCDVLEVKNGVSAPAEGWGLDHAYQSWAKLWRNDYVPSLNCGDSTIEECVGTYDPTQDYYKNSLDKGRFWWWMQCSQIGFWQTGPSQDADVPAIVSRILQPDWFTRQCQYFFSDIYSAWPDTESIVKDTNAKYGGVSLQADRLLFVNGRRDPWLYSTVSAPGVNRQSTESTPIILTDGFHGSDVVAEEAVDPTIDDAQKQTLSIMQKWLAEWPASA</sequence>
<evidence type="ECO:0000256" key="2">
    <source>
        <dbReference type="ARBA" id="ARBA00022670"/>
    </source>
</evidence>
<dbReference type="Proteomes" id="UP001383192">
    <property type="component" value="Unassembled WGS sequence"/>
</dbReference>
<dbReference type="SUPFAM" id="SSF53474">
    <property type="entry name" value="alpha/beta-Hydrolases"/>
    <property type="match status" value="1"/>
</dbReference>
<reference evidence="7 8" key="1">
    <citation type="submission" date="2024-01" db="EMBL/GenBank/DDBJ databases">
        <title>A draft genome for a cacao thread blight-causing isolate of Paramarasmius palmivorus.</title>
        <authorList>
            <person name="Baruah I.K."/>
            <person name="Bukari Y."/>
            <person name="Amoako-Attah I."/>
            <person name="Meinhardt L.W."/>
            <person name="Bailey B.A."/>
            <person name="Cohen S.P."/>
        </authorList>
    </citation>
    <scope>NUCLEOTIDE SEQUENCE [LARGE SCALE GENOMIC DNA]</scope>
    <source>
        <strain evidence="7 8">GH-12</strain>
    </source>
</reference>
<organism evidence="7 8">
    <name type="scientific">Paramarasmius palmivorus</name>
    <dbReference type="NCBI Taxonomy" id="297713"/>
    <lineage>
        <taxon>Eukaryota</taxon>
        <taxon>Fungi</taxon>
        <taxon>Dikarya</taxon>
        <taxon>Basidiomycota</taxon>
        <taxon>Agaricomycotina</taxon>
        <taxon>Agaricomycetes</taxon>
        <taxon>Agaricomycetidae</taxon>
        <taxon>Agaricales</taxon>
        <taxon>Marasmiineae</taxon>
        <taxon>Marasmiaceae</taxon>
        <taxon>Paramarasmius</taxon>
    </lineage>
</organism>
<dbReference type="PANTHER" id="PTHR11010">
    <property type="entry name" value="PROTEASE S28 PRO-X CARBOXYPEPTIDASE-RELATED"/>
    <property type="match status" value="1"/>
</dbReference>
<dbReference type="EMBL" id="JAYKXP010000009">
    <property type="protein sequence ID" value="KAK7054313.1"/>
    <property type="molecule type" value="Genomic_DNA"/>
</dbReference>
<keyword evidence="3 6" id="KW-0732">Signal</keyword>
<feature type="signal peptide" evidence="6">
    <location>
        <begin position="1"/>
        <end position="20"/>
    </location>
</feature>
<evidence type="ECO:0000256" key="4">
    <source>
        <dbReference type="ARBA" id="ARBA00022801"/>
    </source>
</evidence>
<dbReference type="AlphaFoldDB" id="A0AAW0DRX5"/>
<dbReference type="Gene3D" id="3.40.50.1820">
    <property type="entry name" value="alpha/beta hydrolase"/>
    <property type="match status" value="2"/>
</dbReference>
<dbReference type="GO" id="GO:0008239">
    <property type="term" value="F:dipeptidyl-peptidase activity"/>
    <property type="evidence" value="ECO:0007669"/>
    <property type="project" value="TreeGrafter"/>
</dbReference>
<comment type="caution">
    <text evidence="7">The sequence shown here is derived from an EMBL/GenBank/DDBJ whole genome shotgun (WGS) entry which is preliminary data.</text>
</comment>
<keyword evidence="5" id="KW-0325">Glycoprotein</keyword>
<dbReference type="GO" id="GO:0070008">
    <property type="term" value="F:serine-type exopeptidase activity"/>
    <property type="evidence" value="ECO:0007669"/>
    <property type="project" value="InterPro"/>
</dbReference>
<dbReference type="InterPro" id="IPR008758">
    <property type="entry name" value="Peptidase_S28"/>
</dbReference>
<comment type="similarity">
    <text evidence="1">Belongs to the peptidase S28 family.</text>
</comment>